<name>A0A2P2IJ97_RHIMU</name>
<accession>A0A2P2IJ97</accession>
<dbReference type="AlphaFoldDB" id="A0A2P2IJ97"/>
<proteinExistence type="predicted"/>
<protein>
    <submittedName>
        <fullName evidence="1">Uncharacterized protein</fullName>
    </submittedName>
</protein>
<evidence type="ECO:0000313" key="1">
    <source>
        <dbReference type="EMBL" id="MBW81295.1"/>
    </source>
</evidence>
<sequence>MKLISSMSSKNLYPAEVIFLVEVRAILMDHM</sequence>
<dbReference type="EMBL" id="GGEC01000812">
    <property type="protein sequence ID" value="MBW81295.1"/>
    <property type="molecule type" value="Transcribed_RNA"/>
</dbReference>
<organism evidence="1">
    <name type="scientific">Rhizophora mucronata</name>
    <name type="common">Asiatic mangrove</name>
    <dbReference type="NCBI Taxonomy" id="61149"/>
    <lineage>
        <taxon>Eukaryota</taxon>
        <taxon>Viridiplantae</taxon>
        <taxon>Streptophyta</taxon>
        <taxon>Embryophyta</taxon>
        <taxon>Tracheophyta</taxon>
        <taxon>Spermatophyta</taxon>
        <taxon>Magnoliopsida</taxon>
        <taxon>eudicotyledons</taxon>
        <taxon>Gunneridae</taxon>
        <taxon>Pentapetalae</taxon>
        <taxon>rosids</taxon>
        <taxon>fabids</taxon>
        <taxon>Malpighiales</taxon>
        <taxon>Rhizophoraceae</taxon>
        <taxon>Rhizophora</taxon>
    </lineage>
</organism>
<reference evidence="1" key="1">
    <citation type="submission" date="2018-02" db="EMBL/GenBank/DDBJ databases">
        <title>Rhizophora mucronata_Transcriptome.</title>
        <authorList>
            <person name="Meera S.P."/>
            <person name="Sreeshan A."/>
            <person name="Augustine A."/>
        </authorList>
    </citation>
    <scope>NUCLEOTIDE SEQUENCE</scope>
    <source>
        <tissue evidence="1">Leaf</tissue>
    </source>
</reference>